<dbReference type="PROSITE" id="PS50113">
    <property type="entry name" value="PAC"/>
    <property type="match status" value="2"/>
</dbReference>
<evidence type="ECO:0000259" key="3">
    <source>
        <dbReference type="PROSITE" id="PS50883"/>
    </source>
</evidence>
<dbReference type="AlphaFoldDB" id="A0A9X5B566"/>
<dbReference type="CDD" id="cd01948">
    <property type="entry name" value="EAL"/>
    <property type="match status" value="1"/>
</dbReference>
<feature type="domain" description="PAC" evidence="2">
    <location>
        <begin position="205"/>
        <end position="259"/>
    </location>
</feature>
<dbReference type="InterPro" id="IPR035919">
    <property type="entry name" value="EAL_sf"/>
</dbReference>
<dbReference type="Gene3D" id="3.20.20.450">
    <property type="entry name" value="EAL domain"/>
    <property type="match status" value="1"/>
</dbReference>
<dbReference type="Pfam" id="PF00563">
    <property type="entry name" value="EAL"/>
    <property type="match status" value="1"/>
</dbReference>
<evidence type="ECO:0000259" key="2">
    <source>
        <dbReference type="PROSITE" id="PS50113"/>
    </source>
</evidence>
<name>A0A9X5B566_9GAMM</name>
<dbReference type="InterPro" id="IPR013767">
    <property type="entry name" value="PAS_fold"/>
</dbReference>
<dbReference type="SMART" id="SM00267">
    <property type="entry name" value="GGDEF"/>
    <property type="match status" value="1"/>
</dbReference>
<dbReference type="RefSeq" id="WP_160898302.1">
    <property type="nucleotide sequence ID" value="NZ_WMEX01000002.1"/>
</dbReference>
<feature type="domain" description="PAC" evidence="2">
    <location>
        <begin position="335"/>
        <end position="387"/>
    </location>
</feature>
<dbReference type="Proteomes" id="UP000460751">
    <property type="component" value="Unassembled WGS sequence"/>
</dbReference>
<sequence length="932" mass="102475">MTMEQKSSTLLSDLAEAVFQVFDVVCAAVIVEGHESPVDCAGDQSMGQRLVQLAAVRSALADALPRTEEPPGDGTMDEAAVLAVEPLGILPDEPATVLAFAMRHSADLDRAVALAHALATETASQLTVVRQAPFLASALAEVECGVTVSNPNLEDSPLIYVNDAFTRLTGYTRAETLGRNCRFLQGHLQDQPGIQSIRSALARGVDCTTVLTNIRRNGEAFQNRLRLRPIRTSDGTISHVIGIQEDVTREQSALESLDLQKRRYESLIESGASYIWHMNAEGEVQSVDPAWLALAGLPPSSETPELATIRNALEPEAAATYHHRWVEALQTVEPFEVVYQLPAGSESPRWFQDRFTPVHDDDGHLLEWFGVSQEITALKDAEQDLDRIIQAAPTGMLVVERDGTITLANAQASRLFGHSVDELTGMAVEALVPEASRHKHEQLRTAYSAEPSIRRMGVNREVRGVRKDGTEFDAEVGLSWFGHEHQLRVVAAINDNTELNNARKAVERAAYQDRLTGLLSREGFAWKLDELRSGAGLHPASLIVSIDISGLREINNAQGYVIGDQVLEEAARRLAAEVGESNLVARPGGGEFLVLVAVDRQHTPARWRQRLEAVFNAPFEVGGFVLFISVSFGYVRIGSAAREAQALMNDAELALRQSQQNLSVTWTQYTRVLERQTRATVATTHELRQAIERDELMLYYQPKVDLASGAVVAAEALLRWQHAHRGFIAPGDFIPLAEQSQLIGPIGEWVLRQACSDLRAWQDAGLDVRPVSVNMSLVQFQLGFVPDIVEKALTDFGIDPHQLTLEITESVFEEHSDLLKEDLRTLSAMGVKLSLDDFGTGYSSLSYLKDYPFDEIKIDKSFVWQLDDGAYGRAIVKAVDAIAVAIGAQIVAEGVESAHHGDVLKELGCTLGQGFYYNRPLPESQWRQLLSL</sequence>
<dbReference type="PROSITE" id="PS50887">
    <property type="entry name" value="GGDEF"/>
    <property type="match status" value="1"/>
</dbReference>
<dbReference type="PROSITE" id="PS50883">
    <property type="entry name" value="EAL"/>
    <property type="match status" value="1"/>
</dbReference>
<proteinExistence type="predicted"/>
<dbReference type="SUPFAM" id="SSF55785">
    <property type="entry name" value="PYP-like sensor domain (PAS domain)"/>
    <property type="match status" value="3"/>
</dbReference>
<evidence type="ECO:0000313" key="5">
    <source>
        <dbReference type="EMBL" id="MYL26098.1"/>
    </source>
</evidence>
<reference evidence="5 6" key="1">
    <citation type="submission" date="2019-11" db="EMBL/GenBank/DDBJ databases">
        <title>Genome sequences of 17 halophilic strains isolated from different environments.</title>
        <authorList>
            <person name="Furrow R.E."/>
        </authorList>
    </citation>
    <scope>NUCLEOTIDE SEQUENCE [LARGE SCALE GENOMIC DNA]</scope>
    <source>
        <strain evidence="5 6">22507_15_FS</strain>
    </source>
</reference>
<dbReference type="SMART" id="SM00091">
    <property type="entry name" value="PAS"/>
    <property type="match status" value="3"/>
</dbReference>
<dbReference type="OrthoDB" id="8416215at2"/>
<feature type="domain" description="PAS" evidence="1">
    <location>
        <begin position="154"/>
        <end position="180"/>
    </location>
</feature>
<evidence type="ECO:0000313" key="6">
    <source>
        <dbReference type="Proteomes" id="UP000460751"/>
    </source>
</evidence>
<dbReference type="Pfam" id="PF00990">
    <property type="entry name" value="GGDEF"/>
    <property type="match status" value="1"/>
</dbReference>
<dbReference type="Pfam" id="PF13426">
    <property type="entry name" value="PAS_9"/>
    <property type="match status" value="1"/>
</dbReference>
<evidence type="ECO:0000259" key="4">
    <source>
        <dbReference type="PROSITE" id="PS50887"/>
    </source>
</evidence>
<dbReference type="PROSITE" id="PS50112">
    <property type="entry name" value="PAS"/>
    <property type="match status" value="2"/>
</dbReference>
<dbReference type="SUPFAM" id="SSF55073">
    <property type="entry name" value="Nucleotide cyclase"/>
    <property type="match status" value="1"/>
</dbReference>
<dbReference type="NCBIfam" id="TIGR00254">
    <property type="entry name" value="GGDEF"/>
    <property type="match status" value="1"/>
</dbReference>
<dbReference type="GO" id="GO:0006355">
    <property type="term" value="P:regulation of DNA-templated transcription"/>
    <property type="evidence" value="ECO:0007669"/>
    <property type="project" value="InterPro"/>
</dbReference>
<dbReference type="InterPro" id="IPR000160">
    <property type="entry name" value="GGDEF_dom"/>
</dbReference>
<protein>
    <submittedName>
        <fullName evidence="5">EAL domain-containing protein</fullName>
    </submittedName>
</protein>
<dbReference type="Pfam" id="PF08448">
    <property type="entry name" value="PAS_4"/>
    <property type="match status" value="1"/>
</dbReference>
<dbReference type="EMBL" id="WMEX01000002">
    <property type="protein sequence ID" value="MYL26098.1"/>
    <property type="molecule type" value="Genomic_DNA"/>
</dbReference>
<dbReference type="InterPro" id="IPR013656">
    <property type="entry name" value="PAS_4"/>
</dbReference>
<dbReference type="NCBIfam" id="TIGR00229">
    <property type="entry name" value="sensory_box"/>
    <property type="match status" value="2"/>
</dbReference>
<evidence type="ECO:0000259" key="1">
    <source>
        <dbReference type="PROSITE" id="PS50112"/>
    </source>
</evidence>
<feature type="domain" description="PAS" evidence="1">
    <location>
        <begin position="381"/>
        <end position="450"/>
    </location>
</feature>
<organism evidence="5 6">
    <name type="scientific">Vreelandella halophila</name>
    <dbReference type="NCBI Taxonomy" id="86177"/>
    <lineage>
        <taxon>Bacteria</taxon>
        <taxon>Pseudomonadati</taxon>
        <taxon>Pseudomonadota</taxon>
        <taxon>Gammaproteobacteria</taxon>
        <taxon>Oceanospirillales</taxon>
        <taxon>Halomonadaceae</taxon>
        <taxon>Vreelandella</taxon>
    </lineage>
</organism>
<dbReference type="InterPro" id="IPR000014">
    <property type="entry name" value="PAS"/>
</dbReference>
<feature type="domain" description="EAL" evidence="3">
    <location>
        <begin position="680"/>
        <end position="932"/>
    </location>
</feature>
<keyword evidence="6" id="KW-1185">Reference proteome</keyword>
<dbReference type="InterPro" id="IPR029787">
    <property type="entry name" value="Nucleotide_cyclase"/>
</dbReference>
<dbReference type="Gene3D" id="3.30.70.270">
    <property type="match status" value="1"/>
</dbReference>
<dbReference type="PANTHER" id="PTHR44757">
    <property type="entry name" value="DIGUANYLATE CYCLASE DGCP"/>
    <property type="match status" value="1"/>
</dbReference>
<dbReference type="InterPro" id="IPR035965">
    <property type="entry name" value="PAS-like_dom_sf"/>
</dbReference>
<dbReference type="SMART" id="SM00052">
    <property type="entry name" value="EAL"/>
    <property type="match status" value="1"/>
</dbReference>
<dbReference type="PANTHER" id="PTHR44757:SF2">
    <property type="entry name" value="BIOFILM ARCHITECTURE MAINTENANCE PROTEIN MBAA"/>
    <property type="match status" value="1"/>
</dbReference>
<feature type="domain" description="GGDEF" evidence="4">
    <location>
        <begin position="539"/>
        <end position="671"/>
    </location>
</feature>
<dbReference type="SMART" id="SM00086">
    <property type="entry name" value="PAC"/>
    <property type="match status" value="3"/>
</dbReference>
<dbReference type="CDD" id="cd01949">
    <property type="entry name" value="GGDEF"/>
    <property type="match status" value="1"/>
</dbReference>
<dbReference type="SUPFAM" id="SSF141868">
    <property type="entry name" value="EAL domain-like"/>
    <property type="match status" value="1"/>
</dbReference>
<dbReference type="InterPro" id="IPR001633">
    <property type="entry name" value="EAL_dom"/>
</dbReference>
<gene>
    <name evidence="5" type="ORF">GLW01_04745</name>
</gene>
<comment type="caution">
    <text evidence="5">The sequence shown here is derived from an EMBL/GenBank/DDBJ whole genome shotgun (WGS) entry which is preliminary data.</text>
</comment>
<dbReference type="CDD" id="cd00130">
    <property type="entry name" value="PAS"/>
    <property type="match status" value="2"/>
</dbReference>
<accession>A0A9X5B566</accession>
<dbReference type="InterPro" id="IPR043128">
    <property type="entry name" value="Rev_trsase/Diguanyl_cyclase"/>
</dbReference>
<dbReference type="InterPro" id="IPR052155">
    <property type="entry name" value="Biofilm_reg_signaling"/>
</dbReference>
<dbReference type="InterPro" id="IPR000700">
    <property type="entry name" value="PAS-assoc_C"/>
</dbReference>
<dbReference type="Gene3D" id="3.30.450.20">
    <property type="entry name" value="PAS domain"/>
    <property type="match status" value="3"/>
</dbReference>
<dbReference type="Pfam" id="PF00989">
    <property type="entry name" value="PAS"/>
    <property type="match status" value="1"/>
</dbReference>
<dbReference type="InterPro" id="IPR001610">
    <property type="entry name" value="PAC"/>
</dbReference>